<keyword evidence="1 3" id="KW-0808">Transferase</keyword>
<name>A0ABX8YY07_9BACT</name>
<dbReference type="SMART" id="SM00672">
    <property type="entry name" value="CAP10"/>
    <property type="match status" value="1"/>
</dbReference>
<sequence length="360" mass="41961">MSVQANEFKDLHEKLNDPKYTWMDKQIKRDLAAFEEKGISLHMLESTWQDILASPEKKSAYLIRYKIVNNNITFSSPTIDVGSNFYRVRRVRFINFIKEMTQYLDLPDVEFLLCLEDSIERPIFLELCQAPIFCISKKKKNNKVILFPSTITALDSTSLCSTIFHANSIYPWESKISKAFWRGSPTGRPYYGSWDLFSRSSLIVTSYYHPEDVDAAFAGNLPPTETAIRDYMLHFKGLKEFVSISNQIAYKYLIAVDGHTWPTSLEWQLLSNSVVLKSDSGWLDWFYELLTPYEHYVPYEKDYNDILTKINWLRENDGLARKISEQATSVGLNFFTKEAAFVYFYKLFSAYACLQSFQPR</sequence>
<organism evidence="3 4">
    <name type="scientific">Candidatus Rhabdochlamydia porcellionis</name>
    <dbReference type="NCBI Taxonomy" id="225148"/>
    <lineage>
        <taxon>Bacteria</taxon>
        <taxon>Pseudomonadati</taxon>
        <taxon>Chlamydiota</taxon>
        <taxon>Chlamydiia</taxon>
        <taxon>Parachlamydiales</taxon>
        <taxon>Candidatus Rhabdochlamydiaceae</taxon>
        <taxon>Candidatus Rhabdochlamydia</taxon>
    </lineage>
</organism>
<dbReference type="RefSeq" id="WP_194845855.1">
    <property type="nucleotide sequence ID" value="NZ_CP075585.1"/>
</dbReference>
<gene>
    <name evidence="3" type="ORF">RHAB15C_0000018</name>
</gene>
<evidence type="ECO:0000313" key="4">
    <source>
        <dbReference type="Proteomes" id="UP000822862"/>
    </source>
</evidence>
<evidence type="ECO:0000256" key="1">
    <source>
        <dbReference type="ARBA" id="ARBA00022679"/>
    </source>
</evidence>
<dbReference type="EMBL" id="CP075585">
    <property type="protein sequence ID" value="QZA58149.1"/>
    <property type="molecule type" value="Genomic_DNA"/>
</dbReference>
<feature type="domain" description="Glycosyl transferase CAP10" evidence="2">
    <location>
        <begin position="105"/>
        <end position="358"/>
    </location>
</feature>
<reference evidence="3 4" key="1">
    <citation type="submission" date="2021-05" db="EMBL/GenBank/DDBJ databases">
        <title>Ecology and evolution of chlamydial symbionts of arthropods.</title>
        <authorList>
            <person name="Halter T."/>
            <person name="Sixt B.S."/>
            <person name="Toenshoff E.R."/>
            <person name="Koestlbacher S."/>
            <person name="Schulz F."/>
            <person name="Kostanjsek R."/>
            <person name="Collingro A."/>
            <person name="Hendrickx F."/>
            <person name="Horn M."/>
        </authorList>
    </citation>
    <scope>NUCLEOTIDE SEQUENCE [LARGE SCALE GENOMIC DNA]</scope>
    <source>
        <strain evidence="3 4">15C</strain>
    </source>
</reference>
<evidence type="ECO:0000259" key="2">
    <source>
        <dbReference type="SMART" id="SM00672"/>
    </source>
</evidence>
<dbReference type="PANTHER" id="PTHR12203">
    <property type="entry name" value="KDEL LYS-ASP-GLU-LEU CONTAINING - RELATED"/>
    <property type="match status" value="1"/>
</dbReference>
<evidence type="ECO:0000313" key="3">
    <source>
        <dbReference type="EMBL" id="QZA58149.1"/>
    </source>
</evidence>
<keyword evidence="4" id="KW-1185">Reference proteome</keyword>
<accession>A0ABX8YY07</accession>
<dbReference type="InterPro" id="IPR051091">
    <property type="entry name" value="O-Glucosyltr/Glycosyltrsf_90"/>
</dbReference>
<protein>
    <submittedName>
        <fullName evidence="3">Glycosyl transferase family 90</fullName>
    </submittedName>
</protein>
<dbReference type="PANTHER" id="PTHR12203:SF35">
    <property type="entry name" value="PROTEIN O-GLUCOSYLTRANSFERASE 1"/>
    <property type="match status" value="1"/>
</dbReference>
<dbReference type="Pfam" id="PF05686">
    <property type="entry name" value="Glyco_transf_90"/>
    <property type="match status" value="1"/>
</dbReference>
<dbReference type="GO" id="GO:0016740">
    <property type="term" value="F:transferase activity"/>
    <property type="evidence" value="ECO:0007669"/>
    <property type="project" value="UniProtKB-KW"/>
</dbReference>
<proteinExistence type="predicted"/>
<dbReference type="Proteomes" id="UP000822862">
    <property type="component" value="Chromosome"/>
</dbReference>
<dbReference type="InterPro" id="IPR006598">
    <property type="entry name" value="CAP10"/>
</dbReference>